<feature type="compositionally biased region" description="Low complexity" evidence="1">
    <location>
        <begin position="38"/>
        <end position="48"/>
    </location>
</feature>
<feature type="non-terminal residue" evidence="2">
    <location>
        <position position="117"/>
    </location>
</feature>
<gene>
    <name evidence="2" type="ORF">BGZ65_001276</name>
</gene>
<feature type="region of interest" description="Disordered" evidence="1">
    <location>
        <begin position="1"/>
        <end position="48"/>
    </location>
</feature>
<comment type="caution">
    <text evidence="2">The sequence shown here is derived from an EMBL/GenBank/DDBJ whole genome shotgun (WGS) entry which is preliminary data.</text>
</comment>
<name>A0A9P6J448_9FUNG</name>
<dbReference type="EMBL" id="JAAAHW010006550">
    <property type="protein sequence ID" value="KAF9958663.1"/>
    <property type="molecule type" value="Genomic_DNA"/>
</dbReference>
<accession>A0A9P6J448</accession>
<organism evidence="2 3">
    <name type="scientific">Modicella reniformis</name>
    <dbReference type="NCBI Taxonomy" id="1440133"/>
    <lineage>
        <taxon>Eukaryota</taxon>
        <taxon>Fungi</taxon>
        <taxon>Fungi incertae sedis</taxon>
        <taxon>Mucoromycota</taxon>
        <taxon>Mortierellomycotina</taxon>
        <taxon>Mortierellomycetes</taxon>
        <taxon>Mortierellales</taxon>
        <taxon>Mortierellaceae</taxon>
        <taxon>Modicella</taxon>
    </lineage>
</organism>
<dbReference type="Pfam" id="PF13450">
    <property type="entry name" value="NAD_binding_8"/>
    <property type="match status" value="1"/>
</dbReference>
<sequence length="117" mass="12470">MPSYLNEQLTSPGLLAKEPIPTEDPGHKLWNDNPANPSSQCTSDVTSSSHATFVDTKLNLKENVPSPSAPTRKLRVAVVGSGLAGLTVAHLLSSLHSDNGHGHEGIEVELFEKAHKL</sequence>
<dbReference type="Proteomes" id="UP000749646">
    <property type="component" value="Unassembled WGS sequence"/>
</dbReference>
<proteinExistence type="predicted"/>
<protein>
    <submittedName>
        <fullName evidence="2">Uncharacterized protein</fullName>
    </submittedName>
</protein>
<dbReference type="OrthoDB" id="5977668at2759"/>
<evidence type="ECO:0000313" key="2">
    <source>
        <dbReference type="EMBL" id="KAF9958663.1"/>
    </source>
</evidence>
<dbReference type="SUPFAM" id="SSF51905">
    <property type="entry name" value="FAD/NAD(P)-binding domain"/>
    <property type="match status" value="1"/>
</dbReference>
<evidence type="ECO:0000256" key="1">
    <source>
        <dbReference type="SAM" id="MobiDB-lite"/>
    </source>
</evidence>
<dbReference type="AlphaFoldDB" id="A0A9P6J448"/>
<reference evidence="2" key="1">
    <citation type="journal article" date="2020" name="Fungal Divers.">
        <title>Resolving the Mortierellaceae phylogeny through synthesis of multi-gene phylogenetics and phylogenomics.</title>
        <authorList>
            <person name="Vandepol N."/>
            <person name="Liber J."/>
            <person name="Desiro A."/>
            <person name="Na H."/>
            <person name="Kennedy M."/>
            <person name="Barry K."/>
            <person name="Grigoriev I.V."/>
            <person name="Miller A.N."/>
            <person name="O'Donnell K."/>
            <person name="Stajich J.E."/>
            <person name="Bonito G."/>
        </authorList>
    </citation>
    <scope>NUCLEOTIDE SEQUENCE</scope>
    <source>
        <strain evidence="2">MES-2147</strain>
    </source>
</reference>
<evidence type="ECO:0000313" key="3">
    <source>
        <dbReference type="Proteomes" id="UP000749646"/>
    </source>
</evidence>
<keyword evidence="3" id="KW-1185">Reference proteome</keyword>
<dbReference type="InterPro" id="IPR036188">
    <property type="entry name" value="FAD/NAD-bd_sf"/>
</dbReference>
<feature type="compositionally biased region" description="Polar residues" evidence="1">
    <location>
        <begin position="1"/>
        <end position="11"/>
    </location>
</feature>
<dbReference type="Gene3D" id="3.50.50.60">
    <property type="entry name" value="FAD/NAD(P)-binding domain"/>
    <property type="match status" value="1"/>
</dbReference>